<dbReference type="AlphaFoldDB" id="A0A6J4UPA9"/>
<feature type="coiled-coil region" evidence="1">
    <location>
        <begin position="232"/>
        <end position="259"/>
    </location>
</feature>
<sequence>MVEVSEQIEKDISALKEAVAAIAQEVYSLYATYLAALGQAVQQQLILASFHLCTQAYPEAFLSLPLQQKQELQQALQYLGQEAQQQIQTFSLLLPVAGGDASDPDKLVEAIARLESAILEELQQISQVANRTLEEFNILSAPAVEIALEVAAKAEALGGAVGGPPNLLTAIMEEEDSLPEGSLLMSVESLDQIAKPESKQQESTATEIVAIYLRLAEIEFVDSTVMAWRNHLRKLSTQLTGVQRELAKKQRQRMVAEAEAVWRASWSNGYES</sequence>
<gene>
    <name evidence="2" type="ORF">AVDCRST_MAG81-463</name>
</gene>
<reference evidence="2" key="1">
    <citation type="submission" date="2020-02" db="EMBL/GenBank/DDBJ databases">
        <authorList>
            <person name="Meier V. D."/>
        </authorList>
    </citation>
    <scope>NUCLEOTIDE SEQUENCE</scope>
    <source>
        <strain evidence="2">AVDCRST_MAG81</strain>
    </source>
</reference>
<protein>
    <submittedName>
        <fullName evidence="2">Uncharacterized protein</fullName>
    </submittedName>
</protein>
<keyword evidence="1" id="KW-0175">Coiled coil</keyword>
<name>A0A6J4UPA9_9CYAN</name>
<evidence type="ECO:0000313" key="2">
    <source>
        <dbReference type="EMBL" id="CAA9556231.1"/>
    </source>
</evidence>
<accession>A0A6J4UPA9</accession>
<evidence type="ECO:0000256" key="1">
    <source>
        <dbReference type="SAM" id="Coils"/>
    </source>
</evidence>
<dbReference type="EMBL" id="CADCWO010000021">
    <property type="protein sequence ID" value="CAA9556231.1"/>
    <property type="molecule type" value="Genomic_DNA"/>
</dbReference>
<proteinExistence type="predicted"/>
<organism evidence="2">
    <name type="scientific">uncultured Synechococcales cyanobacterium</name>
    <dbReference type="NCBI Taxonomy" id="1936017"/>
    <lineage>
        <taxon>Bacteria</taxon>
        <taxon>Bacillati</taxon>
        <taxon>Cyanobacteriota</taxon>
        <taxon>Cyanophyceae</taxon>
        <taxon>Synechococcales</taxon>
        <taxon>environmental samples</taxon>
    </lineage>
</organism>